<keyword evidence="4 8" id="KW-0067">ATP-binding</keyword>
<evidence type="ECO:0000256" key="9">
    <source>
        <dbReference type="PIRSR" id="PIRSR001549-1"/>
    </source>
</evidence>
<evidence type="ECO:0000259" key="10">
    <source>
        <dbReference type="PROSITE" id="PS50862"/>
    </source>
</evidence>
<dbReference type="HAMAP" id="MF_00127">
    <property type="entry name" value="His_tRNA_synth"/>
    <property type="match status" value="1"/>
</dbReference>
<evidence type="ECO:0000313" key="12">
    <source>
        <dbReference type="Proteomes" id="UP000034107"/>
    </source>
</evidence>
<keyword evidence="5 8" id="KW-0648">Protein biosynthesis</keyword>
<dbReference type="CDD" id="cd00773">
    <property type="entry name" value="HisRS-like_core"/>
    <property type="match status" value="1"/>
</dbReference>
<dbReference type="Gene3D" id="3.30.930.10">
    <property type="entry name" value="Bira Bifunctional Protein, Domain 2"/>
    <property type="match status" value="1"/>
</dbReference>
<comment type="subcellular location">
    <subcellularLocation>
        <location evidence="8">Cytoplasm</location>
    </subcellularLocation>
</comment>
<dbReference type="PROSITE" id="PS50862">
    <property type="entry name" value="AA_TRNA_LIGASE_II"/>
    <property type="match status" value="1"/>
</dbReference>
<dbReference type="EC" id="6.1.1.21" evidence="8"/>
<dbReference type="PANTHER" id="PTHR43707:SF1">
    <property type="entry name" value="HISTIDINE--TRNA LIGASE, MITOCHONDRIAL-RELATED"/>
    <property type="match status" value="1"/>
</dbReference>
<protein>
    <recommendedName>
        <fullName evidence="8">Histidine--tRNA ligase</fullName>
        <ecNumber evidence="8">6.1.1.21</ecNumber>
    </recommendedName>
    <alternativeName>
        <fullName evidence="8">Histidyl-tRNA synthetase</fullName>
        <shortName evidence="8">HisRS</shortName>
    </alternativeName>
</protein>
<dbReference type="InterPro" id="IPR004154">
    <property type="entry name" value="Anticodon-bd"/>
</dbReference>
<feature type="binding site" evidence="9">
    <location>
        <position position="139"/>
    </location>
    <ligand>
        <name>L-histidine</name>
        <dbReference type="ChEBI" id="CHEBI:57595"/>
    </ligand>
</feature>
<dbReference type="GO" id="GO:0004821">
    <property type="term" value="F:histidine-tRNA ligase activity"/>
    <property type="evidence" value="ECO:0007669"/>
    <property type="project" value="UniProtKB-UniRule"/>
</dbReference>
<evidence type="ECO:0000256" key="4">
    <source>
        <dbReference type="ARBA" id="ARBA00022840"/>
    </source>
</evidence>
<dbReference type="CDD" id="cd00859">
    <property type="entry name" value="HisRS_anticodon"/>
    <property type="match status" value="1"/>
</dbReference>
<dbReference type="GO" id="GO:0006427">
    <property type="term" value="P:histidyl-tRNA aminoacylation"/>
    <property type="evidence" value="ECO:0007669"/>
    <property type="project" value="UniProtKB-UniRule"/>
</dbReference>
<dbReference type="EMBL" id="LCLS01000013">
    <property type="protein sequence ID" value="KKU21738.1"/>
    <property type="molecule type" value="Genomic_DNA"/>
</dbReference>
<dbReference type="GO" id="GO:0005737">
    <property type="term" value="C:cytoplasm"/>
    <property type="evidence" value="ECO:0007669"/>
    <property type="project" value="UniProtKB-SubCell"/>
</dbReference>
<dbReference type="NCBIfam" id="TIGR00442">
    <property type="entry name" value="hisS"/>
    <property type="match status" value="1"/>
</dbReference>
<evidence type="ECO:0000256" key="5">
    <source>
        <dbReference type="ARBA" id="ARBA00022917"/>
    </source>
</evidence>
<name>A0A0G1QVB4_9BACT</name>
<dbReference type="InterPro" id="IPR041715">
    <property type="entry name" value="HisRS-like_core"/>
</dbReference>
<organism evidence="11 12">
    <name type="scientific">Candidatus Nomurabacteria bacterium GW2011_GWA1_46_11</name>
    <dbReference type="NCBI Taxonomy" id="1618732"/>
    <lineage>
        <taxon>Bacteria</taxon>
        <taxon>Candidatus Nomuraibacteriota</taxon>
    </lineage>
</organism>
<reference evidence="11 12" key="1">
    <citation type="journal article" date="2015" name="Nature">
        <title>rRNA introns, odd ribosomes, and small enigmatic genomes across a large radiation of phyla.</title>
        <authorList>
            <person name="Brown C.T."/>
            <person name="Hug L.A."/>
            <person name="Thomas B.C."/>
            <person name="Sharon I."/>
            <person name="Castelle C.J."/>
            <person name="Singh A."/>
            <person name="Wilkins M.J."/>
            <person name="Williams K.H."/>
            <person name="Banfield J.F."/>
        </authorList>
    </citation>
    <scope>NUCLEOTIDE SEQUENCE [LARGE SCALE GENOMIC DNA]</scope>
</reference>
<dbReference type="PANTHER" id="PTHR43707">
    <property type="entry name" value="HISTIDYL-TRNA SYNTHETASE"/>
    <property type="match status" value="1"/>
</dbReference>
<comment type="catalytic activity">
    <reaction evidence="7 8">
        <text>tRNA(His) + L-histidine + ATP = L-histidyl-tRNA(His) + AMP + diphosphate + H(+)</text>
        <dbReference type="Rhea" id="RHEA:17313"/>
        <dbReference type="Rhea" id="RHEA-COMP:9665"/>
        <dbReference type="Rhea" id="RHEA-COMP:9689"/>
        <dbReference type="ChEBI" id="CHEBI:15378"/>
        <dbReference type="ChEBI" id="CHEBI:30616"/>
        <dbReference type="ChEBI" id="CHEBI:33019"/>
        <dbReference type="ChEBI" id="CHEBI:57595"/>
        <dbReference type="ChEBI" id="CHEBI:78442"/>
        <dbReference type="ChEBI" id="CHEBI:78527"/>
        <dbReference type="ChEBI" id="CHEBI:456215"/>
        <dbReference type="EC" id="6.1.1.21"/>
    </reaction>
</comment>
<dbReference type="InterPro" id="IPR004516">
    <property type="entry name" value="HisRS/HisZ"/>
</dbReference>
<keyword evidence="8" id="KW-0963">Cytoplasm</keyword>
<dbReference type="SUPFAM" id="SSF55681">
    <property type="entry name" value="Class II aaRS and biotin synthetases"/>
    <property type="match status" value="1"/>
</dbReference>
<feature type="binding site" evidence="9">
    <location>
        <position position="153"/>
    </location>
    <ligand>
        <name>L-histidine</name>
        <dbReference type="ChEBI" id="CHEBI:57595"/>
    </ligand>
</feature>
<evidence type="ECO:0000256" key="3">
    <source>
        <dbReference type="ARBA" id="ARBA00022741"/>
    </source>
</evidence>
<comment type="similarity">
    <text evidence="1 8">Belongs to the class-II aminoacyl-tRNA synthetase family.</text>
</comment>
<evidence type="ECO:0000256" key="8">
    <source>
        <dbReference type="HAMAP-Rule" id="MF_00127"/>
    </source>
</evidence>
<dbReference type="Proteomes" id="UP000034107">
    <property type="component" value="Unassembled WGS sequence"/>
</dbReference>
<dbReference type="InterPro" id="IPR036621">
    <property type="entry name" value="Anticodon-bd_dom_sf"/>
</dbReference>
<dbReference type="InterPro" id="IPR045864">
    <property type="entry name" value="aa-tRNA-synth_II/BPL/LPL"/>
</dbReference>
<dbReference type="PATRIC" id="fig|1618732.3.peg.559"/>
<keyword evidence="2 8" id="KW-0436">Ligase</keyword>
<feature type="binding site" evidence="9">
    <location>
        <begin position="289"/>
        <end position="290"/>
    </location>
    <ligand>
        <name>L-histidine</name>
        <dbReference type="ChEBI" id="CHEBI:57595"/>
    </ligand>
</feature>
<dbReference type="InterPro" id="IPR015807">
    <property type="entry name" value="His-tRNA-ligase"/>
</dbReference>
<evidence type="ECO:0000256" key="2">
    <source>
        <dbReference type="ARBA" id="ARBA00022598"/>
    </source>
</evidence>
<evidence type="ECO:0000256" key="7">
    <source>
        <dbReference type="ARBA" id="ARBA00047639"/>
    </source>
</evidence>
<sequence>MSKEKKRVNISAKKSTKKVEVTSLRKKITFQSPRGMHDILPGDWQILAKFYNRATEILEFYGFSRIETPIAEERDLFVRTVGEHTDMVEKQMYPLKSKGREDLVLRPEITAPVVRSYLEHGMHRLPQPQKFYYFSQAFRYEKPQAGRFRQFWQIGAETLGGESDPIHDAQIIIAFYKLIEDLKLGNVVVGINSIGGANDRQNYKKKLVDYYRKHSKEICKDCARRIKTNPLRVLDCKVKGCQVVKEDAPIILDNLSSISKAHFKQVLEFLDELSIPYILKPNLVRGLDYYNRTVFEIYVAEEGREDLSLVGGGRYDYLAEQLGGRQTAGVGAAMGVERVVELIKEKYPEYGTSRSRKEVYLVHVGALAKKKSVSLLEELRKGGVNVVSNLGKSSLSAQLEGANKANAPMALILGQKEVFEESIIIRDMKAGTQETVPLDKIVGEIKKRL</sequence>
<accession>A0A0G1QVB4</accession>
<dbReference type="InterPro" id="IPR006195">
    <property type="entry name" value="aa-tRNA-synth_II"/>
</dbReference>
<keyword evidence="3 8" id="KW-0547">Nucleotide-binding</keyword>
<dbReference type="Gene3D" id="3.40.50.800">
    <property type="entry name" value="Anticodon-binding domain"/>
    <property type="match status" value="1"/>
</dbReference>
<feature type="binding site" evidence="9">
    <location>
        <position position="157"/>
    </location>
    <ligand>
        <name>L-histidine</name>
        <dbReference type="ChEBI" id="CHEBI:57595"/>
    </ligand>
</feature>
<evidence type="ECO:0000313" key="11">
    <source>
        <dbReference type="EMBL" id="KKU21738.1"/>
    </source>
</evidence>
<dbReference type="GO" id="GO:0005524">
    <property type="term" value="F:ATP binding"/>
    <property type="evidence" value="ECO:0007669"/>
    <property type="project" value="UniProtKB-UniRule"/>
</dbReference>
<dbReference type="SUPFAM" id="SSF52954">
    <property type="entry name" value="Class II aaRS ABD-related"/>
    <property type="match status" value="1"/>
</dbReference>
<proteinExistence type="inferred from homology"/>
<dbReference type="AlphaFoldDB" id="A0A0G1QVB4"/>
<comment type="subunit">
    <text evidence="8">Homodimer.</text>
</comment>
<dbReference type="InterPro" id="IPR033656">
    <property type="entry name" value="HisRS_anticodon"/>
</dbReference>
<feature type="binding site" evidence="9">
    <location>
        <position position="285"/>
    </location>
    <ligand>
        <name>L-histidine</name>
        <dbReference type="ChEBI" id="CHEBI:57595"/>
    </ligand>
</feature>
<evidence type="ECO:0000256" key="1">
    <source>
        <dbReference type="ARBA" id="ARBA00008226"/>
    </source>
</evidence>
<gene>
    <name evidence="8" type="primary">hisS</name>
    <name evidence="11" type="ORF">UX31_C0013G0012</name>
</gene>
<feature type="domain" description="Aminoacyl-transfer RNA synthetases class-II family profile" evidence="10">
    <location>
        <begin position="34"/>
        <end position="343"/>
    </location>
</feature>
<dbReference type="Pfam" id="PF03129">
    <property type="entry name" value="HGTP_anticodon"/>
    <property type="match status" value="1"/>
</dbReference>
<dbReference type="Pfam" id="PF13393">
    <property type="entry name" value="tRNA-synt_His"/>
    <property type="match status" value="1"/>
</dbReference>
<evidence type="ECO:0000256" key="6">
    <source>
        <dbReference type="ARBA" id="ARBA00023146"/>
    </source>
</evidence>
<keyword evidence="6 8" id="KW-0030">Aminoacyl-tRNA synthetase</keyword>
<dbReference type="PIRSF" id="PIRSF001549">
    <property type="entry name" value="His-tRNA_synth"/>
    <property type="match status" value="1"/>
</dbReference>
<feature type="binding site" evidence="9">
    <location>
        <begin position="108"/>
        <end position="110"/>
    </location>
    <ligand>
        <name>L-histidine</name>
        <dbReference type="ChEBI" id="CHEBI:57595"/>
    </ligand>
</feature>
<comment type="caution">
    <text evidence="11">The sequence shown here is derived from an EMBL/GenBank/DDBJ whole genome shotgun (WGS) entry which is preliminary data.</text>
</comment>